<dbReference type="PANTHER" id="PTHR31321:SF57">
    <property type="entry name" value="PECTINESTERASE 53-RELATED"/>
    <property type="match status" value="1"/>
</dbReference>
<dbReference type="InterPro" id="IPR011050">
    <property type="entry name" value="Pectin_lyase_fold/virulence"/>
</dbReference>
<comment type="pathway">
    <text evidence="1">Glycan metabolism; pectin degradation; 2-dehydro-3-deoxy-D-gluconate from pectin: step 1/5.</text>
</comment>
<name>A0A6A3JZD2_9STRA</name>
<dbReference type="EMBL" id="QXFV01001691">
    <property type="protein sequence ID" value="KAE9000305.1"/>
    <property type="molecule type" value="Genomic_DNA"/>
</dbReference>
<dbReference type="Gene3D" id="2.160.20.10">
    <property type="entry name" value="Single-stranded right-handed beta-helix, Pectin lyase-like"/>
    <property type="match status" value="1"/>
</dbReference>
<proteinExistence type="inferred from homology"/>
<keyword evidence="5" id="KW-0063">Aspartyl esterase</keyword>
<dbReference type="PANTHER" id="PTHR31321">
    <property type="entry name" value="ACYL-COA THIOESTER HYDROLASE YBHC-RELATED"/>
    <property type="match status" value="1"/>
</dbReference>
<evidence type="ECO:0000313" key="9">
    <source>
        <dbReference type="EMBL" id="KAE9000305.1"/>
    </source>
</evidence>
<dbReference type="EMBL" id="QXFT01002705">
    <property type="protein sequence ID" value="KAE9294276.1"/>
    <property type="molecule type" value="Genomic_DNA"/>
</dbReference>
<dbReference type="EMBL" id="QXFU01001618">
    <property type="protein sequence ID" value="KAE8998668.1"/>
    <property type="molecule type" value="Genomic_DNA"/>
</dbReference>
<feature type="chain" id="PRO_5033521544" description="pectinesterase" evidence="6">
    <location>
        <begin position="21"/>
        <end position="193"/>
    </location>
</feature>
<keyword evidence="4" id="KW-0378">Hydrolase</keyword>
<evidence type="ECO:0000256" key="6">
    <source>
        <dbReference type="SAM" id="SignalP"/>
    </source>
</evidence>
<sequence>MRIFALPLVVLASFVASAAAEYSCAGPDARTQPPTGAIVVDPTGAYSGSFHNLSEAVSNVPNTTDEHTIFLFPGVYREQVLISRLNGPLVLQGYTCNTKLYAANEVTISHAKAQRDISPEITSGRNDLTSTLRLKTNDVKVYNLNVANTAGRFLENGQAVATIIEGNNYGFYACNFTSHQDTVYANKGRELFA</sequence>
<evidence type="ECO:0000313" key="13">
    <source>
        <dbReference type="Proteomes" id="UP000435112"/>
    </source>
</evidence>
<organism evidence="8 13">
    <name type="scientific">Phytophthora rubi</name>
    <dbReference type="NCBI Taxonomy" id="129364"/>
    <lineage>
        <taxon>Eukaryota</taxon>
        <taxon>Sar</taxon>
        <taxon>Stramenopiles</taxon>
        <taxon>Oomycota</taxon>
        <taxon>Peronosporomycetes</taxon>
        <taxon>Peronosporales</taxon>
        <taxon>Peronosporaceae</taxon>
        <taxon>Phytophthora</taxon>
    </lineage>
</organism>
<evidence type="ECO:0000313" key="10">
    <source>
        <dbReference type="EMBL" id="KAE9294276.1"/>
    </source>
</evidence>
<evidence type="ECO:0000256" key="3">
    <source>
        <dbReference type="ARBA" id="ARBA00013229"/>
    </source>
</evidence>
<dbReference type="AlphaFoldDB" id="A0A6A3JZD2"/>
<dbReference type="Proteomes" id="UP000434957">
    <property type="component" value="Unassembled WGS sequence"/>
</dbReference>
<keyword evidence="12" id="KW-1185">Reference proteome</keyword>
<evidence type="ECO:0000256" key="5">
    <source>
        <dbReference type="ARBA" id="ARBA00023085"/>
    </source>
</evidence>
<dbReference type="GO" id="GO:0045490">
    <property type="term" value="P:pectin catabolic process"/>
    <property type="evidence" value="ECO:0007669"/>
    <property type="project" value="UniProtKB-UniPathway"/>
</dbReference>
<dbReference type="InterPro" id="IPR000070">
    <property type="entry name" value="Pectinesterase_cat"/>
</dbReference>
<comment type="caution">
    <text evidence="8">The sequence shown here is derived from an EMBL/GenBank/DDBJ whole genome shotgun (WGS) entry which is preliminary data.</text>
</comment>
<keyword evidence="6" id="KW-0732">Signal</keyword>
<evidence type="ECO:0000259" key="7">
    <source>
        <dbReference type="Pfam" id="PF01095"/>
    </source>
</evidence>
<dbReference type="InterPro" id="IPR012334">
    <property type="entry name" value="Pectin_lyas_fold"/>
</dbReference>
<dbReference type="EC" id="3.1.1.11" evidence="3"/>
<gene>
    <name evidence="9" type="ORF">PR001_g18819</name>
    <name evidence="8" type="ORF">PR002_g18673</name>
    <name evidence="10" type="ORF">PR003_g24295</name>
</gene>
<comment type="similarity">
    <text evidence="2">Belongs to the pectinesterase family.</text>
</comment>
<dbReference type="SUPFAM" id="SSF51126">
    <property type="entry name" value="Pectin lyase-like"/>
    <property type="match status" value="1"/>
</dbReference>
<evidence type="ECO:0000313" key="11">
    <source>
        <dbReference type="Proteomes" id="UP000429607"/>
    </source>
</evidence>
<reference evidence="11 13" key="1">
    <citation type="submission" date="2018-09" db="EMBL/GenBank/DDBJ databases">
        <title>Genomic investigation of the strawberry pathogen Phytophthora fragariae indicates pathogenicity is determined by transcriptional variation in three key races.</title>
        <authorList>
            <person name="Adams T.M."/>
            <person name="Armitage A.D."/>
            <person name="Sobczyk M.K."/>
            <person name="Bates H.J."/>
            <person name="Dunwell J.M."/>
            <person name="Nellist C.F."/>
            <person name="Harrison R.J."/>
        </authorList>
    </citation>
    <scope>NUCLEOTIDE SEQUENCE [LARGE SCALE GENOMIC DNA]</scope>
    <source>
        <strain evidence="9 11">SCRP249</strain>
        <strain evidence="8 13">SCRP324</strain>
        <strain evidence="10 12">SCRP333</strain>
    </source>
</reference>
<evidence type="ECO:0000256" key="4">
    <source>
        <dbReference type="ARBA" id="ARBA00022801"/>
    </source>
</evidence>
<dbReference type="GO" id="GO:0030599">
    <property type="term" value="F:pectinesterase activity"/>
    <property type="evidence" value="ECO:0007669"/>
    <property type="project" value="UniProtKB-EC"/>
</dbReference>
<accession>A0A6A3JZD2</accession>
<evidence type="ECO:0000313" key="12">
    <source>
        <dbReference type="Proteomes" id="UP000434957"/>
    </source>
</evidence>
<evidence type="ECO:0000256" key="1">
    <source>
        <dbReference type="ARBA" id="ARBA00005184"/>
    </source>
</evidence>
<evidence type="ECO:0000256" key="2">
    <source>
        <dbReference type="ARBA" id="ARBA00008891"/>
    </source>
</evidence>
<dbReference type="Proteomes" id="UP000429607">
    <property type="component" value="Unassembled WGS sequence"/>
</dbReference>
<dbReference type="UniPathway" id="UPA00545">
    <property type="reaction ID" value="UER00823"/>
</dbReference>
<feature type="signal peptide" evidence="6">
    <location>
        <begin position="1"/>
        <end position="20"/>
    </location>
</feature>
<dbReference type="OrthoDB" id="123376at2759"/>
<dbReference type="Proteomes" id="UP000435112">
    <property type="component" value="Unassembled WGS sequence"/>
</dbReference>
<protein>
    <recommendedName>
        <fullName evidence="3">pectinesterase</fullName>
        <ecNumber evidence="3">3.1.1.11</ecNumber>
    </recommendedName>
</protein>
<dbReference type="Pfam" id="PF01095">
    <property type="entry name" value="Pectinesterase"/>
    <property type="match status" value="1"/>
</dbReference>
<evidence type="ECO:0000313" key="8">
    <source>
        <dbReference type="EMBL" id="KAE8998668.1"/>
    </source>
</evidence>
<feature type="domain" description="Pectinesterase catalytic" evidence="7">
    <location>
        <begin position="47"/>
        <end position="192"/>
    </location>
</feature>
<dbReference type="GO" id="GO:0042545">
    <property type="term" value="P:cell wall modification"/>
    <property type="evidence" value="ECO:0007669"/>
    <property type="project" value="InterPro"/>
</dbReference>